<feature type="transmembrane region" description="Helical" evidence="1">
    <location>
        <begin position="113"/>
        <end position="140"/>
    </location>
</feature>
<dbReference type="KEGG" id="pho:PH1476"/>
<organism evidence="2 3">
    <name type="scientific">Pyrococcus horikoshii (strain ATCC 700860 / DSM 12428 / JCM 9974 / NBRC 100139 / OT-3)</name>
    <dbReference type="NCBI Taxonomy" id="70601"/>
    <lineage>
        <taxon>Archaea</taxon>
        <taxon>Methanobacteriati</taxon>
        <taxon>Methanobacteriota</taxon>
        <taxon>Thermococci</taxon>
        <taxon>Thermococcales</taxon>
        <taxon>Thermococcaceae</taxon>
        <taxon>Pyrococcus</taxon>
    </lineage>
</organism>
<evidence type="ECO:0000313" key="2">
    <source>
        <dbReference type="EMBL" id="BAA30583.1"/>
    </source>
</evidence>
<name>O59145_PYRHO</name>
<protein>
    <submittedName>
        <fullName evidence="2">Uncharacterized protein</fullName>
    </submittedName>
</protein>
<dbReference type="Proteomes" id="UP000000752">
    <property type="component" value="Chromosome"/>
</dbReference>
<gene>
    <name evidence="2" type="ordered locus">PH1476</name>
</gene>
<keyword evidence="1" id="KW-0472">Membrane</keyword>
<feature type="transmembrane region" description="Helical" evidence="1">
    <location>
        <begin position="86"/>
        <end position="107"/>
    </location>
</feature>
<feature type="transmembrane region" description="Helical" evidence="1">
    <location>
        <begin position="52"/>
        <end position="74"/>
    </location>
</feature>
<sequence length="204" mass="21511">MVPMPVCSPWRAGLSNSISRAWLNKCSAPLAGLEEPAMLMATPLDIRALTTFLIPSSCPSLIISASRITIFALIKLSEAAYSLKYSPLSLCASFQSLTAVILLTISPTPAARYLFGAVFITSISAMTAIGGLAFIDVLTFKPLMDALALAIPSCDAVVGKLMNGIPILKLASFVTSIILPPPTAIAHLMPLSLILLITLSTSFM</sequence>
<dbReference type="PIR" id="G71022">
    <property type="entry name" value="G71022"/>
</dbReference>
<keyword evidence="1" id="KW-1133">Transmembrane helix</keyword>
<dbReference type="EMBL" id="BA000001">
    <property type="protein sequence ID" value="BAA30583.1"/>
    <property type="molecule type" value="Genomic_DNA"/>
</dbReference>
<evidence type="ECO:0000313" key="3">
    <source>
        <dbReference type="Proteomes" id="UP000000752"/>
    </source>
</evidence>
<dbReference type="AlphaFoldDB" id="O59145"/>
<reference evidence="2 3" key="1">
    <citation type="journal article" date="1998" name="DNA Res.">
        <title>Complete sequence and gene organization of the genome of a hyper-thermophilic archaebacterium, Pyrococcus horikoshii OT3.</title>
        <authorList>
            <person name="Kawarabayasi Y."/>
            <person name="Sawada M."/>
            <person name="Horikawa H."/>
            <person name="Haikawa Y."/>
            <person name="Hino Y."/>
            <person name="Yamamoto S."/>
            <person name="Sekine M."/>
            <person name="Baba S."/>
            <person name="Kosugi H."/>
            <person name="Hosoyama A."/>
            <person name="Nagai Y."/>
            <person name="Sakai M."/>
            <person name="Ogura K."/>
            <person name="Otuka R."/>
            <person name="Nakazawa H."/>
            <person name="Takamiya M."/>
            <person name="Ohfuku Y."/>
            <person name="Funahashi T."/>
            <person name="Tanaka T."/>
            <person name="Kudoh Y."/>
            <person name="Yamazaki J."/>
            <person name="Kushida N."/>
            <person name="Oguchi A."/>
            <person name="Aoki K."/>
            <person name="Nakamura Y."/>
            <person name="Robb T.F."/>
            <person name="Horikoshi K."/>
            <person name="Masuchi Y."/>
            <person name="Shizuya H."/>
            <person name="Kikuchi H."/>
        </authorList>
    </citation>
    <scope>NUCLEOTIDE SEQUENCE [LARGE SCALE GENOMIC DNA]</scope>
    <source>
        <strain evidence="3">ATCC 700860 / DSM 12428 / JCM 9974 / NBRC 100139 / OT-3</strain>
    </source>
</reference>
<accession>O59145</accession>
<dbReference type="EnsemblBacteria" id="BAA30583">
    <property type="protein sequence ID" value="BAA30583"/>
    <property type="gene ID" value="BAA30583"/>
</dbReference>
<evidence type="ECO:0000256" key="1">
    <source>
        <dbReference type="SAM" id="Phobius"/>
    </source>
</evidence>
<keyword evidence="3" id="KW-1185">Reference proteome</keyword>
<keyword evidence="1" id="KW-0812">Transmembrane</keyword>
<proteinExistence type="predicted"/>
<feature type="transmembrane region" description="Helical" evidence="1">
    <location>
        <begin position="185"/>
        <end position="203"/>
    </location>
</feature>